<accession>A0ABR3A2E2</accession>
<keyword evidence="1" id="KW-0732">Signal</keyword>
<comment type="caution">
    <text evidence="2">The sequence shown here is derived from an EMBL/GenBank/DDBJ whole genome shotgun (WGS) entry which is preliminary data.</text>
</comment>
<reference evidence="2 3" key="1">
    <citation type="submission" date="2024-05" db="EMBL/GenBank/DDBJ databases">
        <title>A draft genome resource for the thread blight pathogen Marasmius tenuissimus strain MS-2.</title>
        <authorList>
            <person name="Yulfo-Soto G.E."/>
            <person name="Baruah I.K."/>
            <person name="Amoako-Attah I."/>
            <person name="Bukari Y."/>
            <person name="Meinhardt L.W."/>
            <person name="Bailey B.A."/>
            <person name="Cohen S.P."/>
        </authorList>
    </citation>
    <scope>NUCLEOTIDE SEQUENCE [LARGE SCALE GENOMIC DNA]</scope>
    <source>
        <strain evidence="2 3">MS-2</strain>
    </source>
</reference>
<keyword evidence="3" id="KW-1185">Reference proteome</keyword>
<evidence type="ECO:0000256" key="1">
    <source>
        <dbReference type="SAM" id="SignalP"/>
    </source>
</evidence>
<dbReference type="Proteomes" id="UP001437256">
    <property type="component" value="Unassembled WGS sequence"/>
</dbReference>
<name>A0ABR3A2E2_9AGAR</name>
<dbReference type="EMBL" id="JBBXMP010000025">
    <property type="protein sequence ID" value="KAL0067522.1"/>
    <property type="molecule type" value="Genomic_DNA"/>
</dbReference>
<evidence type="ECO:0000313" key="2">
    <source>
        <dbReference type="EMBL" id="KAL0067522.1"/>
    </source>
</evidence>
<organism evidence="2 3">
    <name type="scientific">Marasmius tenuissimus</name>
    <dbReference type="NCBI Taxonomy" id="585030"/>
    <lineage>
        <taxon>Eukaryota</taxon>
        <taxon>Fungi</taxon>
        <taxon>Dikarya</taxon>
        <taxon>Basidiomycota</taxon>
        <taxon>Agaricomycotina</taxon>
        <taxon>Agaricomycetes</taxon>
        <taxon>Agaricomycetidae</taxon>
        <taxon>Agaricales</taxon>
        <taxon>Marasmiineae</taxon>
        <taxon>Marasmiaceae</taxon>
        <taxon>Marasmius</taxon>
    </lineage>
</organism>
<proteinExistence type="predicted"/>
<evidence type="ECO:0000313" key="3">
    <source>
        <dbReference type="Proteomes" id="UP001437256"/>
    </source>
</evidence>
<gene>
    <name evidence="2" type="ORF">AAF712_005513</name>
</gene>
<sequence length="193" mass="20768">MRSFSILLLLATTLVSPAVAAPVAVEETESLESLSPAFVHAMGPIITREDGDDAAAAAADHEKRENFKSGSWVHAMGSTERNADGWPTGTFVHAMGPIATREDGDDAAVGDHEKREGFKAGSWVHAMGPTLTYREDEKRDSDGLFIFSVIVLRFLFELSQSPQLSTLFTNKYPMCDTHGYINLELAGGAGGLP</sequence>
<protein>
    <submittedName>
        <fullName evidence="2">Uncharacterized protein</fullName>
    </submittedName>
</protein>
<feature type="chain" id="PRO_5047286772" evidence="1">
    <location>
        <begin position="21"/>
        <end position="193"/>
    </location>
</feature>
<feature type="signal peptide" evidence="1">
    <location>
        <begin position="1"/>
        <end position="20"/>
    </location>
</feature>